<comment type="catalytic activity">
    <reaction evidence="8">
        <text>ATP + H2O + polyamine-[polyamine-binding protein]Side 1 = ADP + phosphate + polyamineSide 2 + [polyamine-binding protein]Side 1.</text>
        <dbReference type="EC" id="7.6.2.11"/>
    </reaction>
</comment>
<dbReference type="RefSeq" id="WP_104506805.1">
    <property type="nucleotide sequence ID" value="NZ_JACIGC010000005.1"/>
</dbReference>
<dbReference type="Gene3D" id="2.40.50.100">
    <property type="match status" value="1"/>
</dbReference>
<dbReference type="PROSITE" id="PS00211">
    <property type="entry name" value="ABC_TRANSPORTER_1"/>
    <property type="match status" value="1"/>
</dbReference>
<dbReference type="InterPro" id="IPR005893">
    <property type="entry name" value="PotA-like"/>
</dbReference>
<keyword evidence="11" id="KW-1185">Reference proteome</keyword>
<dbReference type="SUPFAM" id="SSF50331">
    <property type="entry name" value="MOP-like"/>
    <property type="match status" value="1"/>
</dbReference>
<organism evidence="10 11">
    <name type="scientific">Rhodoblastus sphagnicola</name>
    <dbReference type="NCBI Taxonomy" id="333368"/>
    <lineage>
        <taxon>Bacteria</taxon>
        <taxon>Pseudomonadati</taxon>
        <taxon>Pseudomonadota</taxon>
        <taxon>Alphaproteobacteria</taxon>
        <taxon>Hyphomicrobiales</taxon>
        <taxon>Rhodoblastaceae</taxon>
        <taxon>Rhodoblastus</taxon>
    </lineage>
</organism>
<dbReference type="InterPro" id="IPR003439">
    <property type="entry name" value="ABC_transporter-like_ATP-bd"/>
</dbReference>
<dbReference type="EMBL" id="NHSJ01000038">
    <property type="protein sequence ID" value="PPQ32571.1"/>
    <property type="molecule type" value="Genomic_DNA"/>
</dbReference>
<dbReference type="PANTHER" id="PTHR42781:SF5">
    <property type="entry name" value="PUTRESCINE TRANSPORT ATP-BINDING PROTEIN POTG"/>
    <property type="match status" value="1"/>
</dbReference>
<evidence type="ECO:0000313" key="10">
    <source>
        <dbReference type="EMBL" id="PPQ32571.1"/>
    </source>
</evidence>
<dbReference type="EC" id="7.6.2.11" evidence="8"/>
<dbReference type="Gene3D" id="2.40.50.140">
    <property type="entry name" value="Nucleic acid-binding proteins"/>
    <property type="match status" value="1"/>
</dbReference>
<evidence type="ECO:0000256" key="8">
    <source>
        <dbReference type="RuleBase" id="RU364083"/>
    </source>
</evidence>
<dbReference type="InterPro" id="IPR027417">
    <property type="entry name" value="P-loop_NTPase"/>
</dbReference>
<dbReference type="SUPFAM" id="SSF52540">
    <property type="entry name" value="P-loop containing nucleoside triphosphate hydrolases"/>
    <property type="match status" value="1"/>
</dbReference>
<dbReference type="PROSITE" id="PS50893">
    <property type="entry name" value="ABC_TRANSPORTER_2"/>
    <property type="match status" value="1"/>
</dbReference>
<dbReference type="GO" id="GO:0043190">
    <property type="term" value="C:ATP-binding cassette (ABC) transporter complex"/>
    <property type="evidence" value="ECO:0007669"/>
    <property type="project" value="InterPro"/>
</dbReference>
<evidence type="ECO:0000256" key="7">
    <source>
        <dbReference type="ARBA" id="ARBA00023136"/>
    </source>
</evidence>
<dbReference type="Gene3D" id="3.40.50.300">
    <property type="entry name" value="P-loop containing nucleotide triphosphate hydrolases"/>
    <property type="match status" value="1"/>
</dbReference>
<comment type="similarity">
    <text evidence="8">Belongs to the ABC transporter superfamily. Spermidine/putrescine importer (TC 3.A.1.11.1) family.</text>
</comment>
<dbReference type="OrthoDB" id="9802264at2"/>
<dbReference type="InterPro" id="IPR050093">
    <property type="entry name" value="ABC_SmlMolc_Importer"/>
</dbReference>
<reference evidence="10 11" key="1">
    <citation type="journal article" date="2018" name="Arch. Microbiol.">
        <title>New insights into the metabolic potential of the phototrophic purple bacterium Rhodopila globiformis DSM 161(T) from its draft genome sequence and evidence for a vanadium-dependent nitrogenase.</title>
        <authorList>
            <person name="Imhoff J.F."/>
            <person name="Rahn T."/>
            <person name="Kunzel S."/>
            <person name="Neulinger S.C."/>
        </authorList>
    </citation>
    <scope>NUCLEOTIDE SEQUENCE [LARGE SCALE GENOMIC DNA]</scope>
    <source>
        <strain evidence="10 11">DSM 16996</strain>
    </source>
</reference>
<dbReference type="PANTHER" id="PTHR42781">
    <property type="entry name" value="SPERMIDINE/PUTRESCINE IMPORT ATP-BINDING PROTEIN POTA"/>
    <property type="match status" value="1"/>
</dbReference>
<evidence type="ECO:0000256" key="3">
    <source>
        <dbReference type="ARBA" id="ARBA00022519"/>
    </source>
</evidence>
<dbReference type="NCBIfam" id="TIGR01187">
    <property type="entry name" value="potA"/>
    <property type="match status" value="1"/>
</dbReference>
<dbReference type="GO" id="GO:0015417">
    <property type="term" value="F:ABC-type polyamine transporter activity"/>
    <property type="evidence" value="ECO:0007669"/>
    <property type="project" value="UniProtKB-EC"/>
</dbReference>
<evidence type="ECO:0000256" key="6">
    <source>
        <dbReference type="ARBA" id="ARBA00022967"/>
    </source>
</evidence>
<evidence type="ECO:0000313" key="11">
    <source>
        <dbReference type="Proteomes" id="UP000239089"/>
    </source>
</evidence>
<keyword evidence="5 8" id="KW-0067">ATP-binding</keyword>
<gene>
    <name evidence="8" type="primary">potA</name>
    <name evidence="10" type="ORF">CCR94_05170</name>
</gene>
<dbReference type="GO" id="GO:0015847">
    <property type="term" value="P:putrescine transport"/>
    <property type="evidence" value="ECO:0007669"/>
    <property type="project" value="UniProtKB-ARBA"/>
</dbReference>
<comment type="subunit">
    <text evidence="8">The complex is composed of two ATP-binding proteins (PotA), two transmembrane proteins (PotB and PotC) and a solute-binding protein (PotD).</text>
</comment>
<protein>
    <recommendedName>
        <fullName evidence="8">Spermidine/putrescine import ATP-binding protein PotA</fullName>
        <ecNumber evidence="8">7.6.2.11</ecNumber>
    </recommendedName>
</protein>
<dbReference type="FunFam" id="3.40.50.300:FF:000133">
    <property type="entry name" value="Spermidine/putrescine import ATP-binding protein PotA"/>
    <property type="match status" value="1"/>
</dbReference>
<keyword evidence="6 8" id="KW-1278">Translocase</keyword>
<dbReference type="Pfam" id="PF00005">
    <property type="entry name" value="ABC_tran"/>
    <property type="match status" value="1"/>
</dbReference>
<feature type="domain" description="ABC transporter" evidence="9">
    <location>
        <begin position="21"/>
        <end position="251"/>
    </location>
</feature>
<name>A0A2S6NDA4_9HYPH</name>
<proteinExistence type="inferred from homology"/>
<dbReference type="InterPro" id="IPR013611">
    <property type="entry name" value="Transp-assoc_OB_typ2"/>
</dbReference>
<dbReference type="AlphaFoldDB" id="A0A2S6NDA4"/>
<evidence type="ECO:0000256" key="4">
    <source>
        <dbReference type="ARBA" id="ARBA00022741"/>
    </source>
</evidence>
<accession>A0A2S6NDA4</accession>
<comment type="caution">
    <text evidence="10">The sequence shown here is derived from an EMBL/GenBank/DDBJ whole genome shotgun (WGS) entry which is preliminary data.</text>
</comment>
<dbReference type="InterPro" id="IPR017871">
    <property type="entry name" value="ABC_transporter-like_CS"/>
</dbReference>
<keyword evidence="1 8" id="KW-0813">Transport</keyword>
<dbReference type="GO" id="GO:0016887">
    <property type="term" value="F:ATP hydrolysis activity"/>
    <property type="evidence" value="ECO:0007669"/>
    <property type="project" value="InterPro"/>
</dbReference>
<keyword evidence="4 8" id="KW-0547">Nucleotide-binding</keyword>
<sequence length="376" mass="41273">MDVLRDDGLQPWAEKKVAPQLRISNVVKTFDGFTAVDDVSLDIYRGEFFSLLGGSGCGKTTLLRMLAGFEFPDRGAITVDGLDLLKLQPYERPLNMMFQNYALFPHMTVAKNIAFGLRNEGLGPDEVEKRVKKSLELVQLSTFSERKPNQLSGGQRQRVALARALIKRPSVLLLDEPLSALDKKLREATQFELINIQKQVGVTFIMVTHDQDEAMAMSTRIAVMDKGRVVQVGEPREIYEYPRSRFVATFIGSINLLEGPVIDFGADGSRVECAQWGGPVQVAQDLAALASHHVAIGVRPEKIRLARADDSAFAADNIAEGVVKEIAYLGDSMLYRVQLPGGLLVKVAAQNLGVWFAADEPVRIGFDASAGVAIDK</sequence>
<dbReference type="SMART" id="SM00382">
    <property type="entry name" value="AAA"/>
    <property type="match status" value="1"/>
</dbReference>
<dbReference type="InterPro" id="IPR003593">
    <property type="entry name" value="AAA+_ATPase"/>
</dbReference>
<evidence type="ECO:0000256" key="2">
    <source>
        <dbReference type="ARBA" id="ARBA00022475"/>
    </source>
</evidence>
<dbReference type="GO" id="GO:0005524">
    <property type="term" value="F:ATP binding"/>
    <property type="evidence" value="ECO:0007669"/>
    <property type="project" value="UniProtKB-KW"/>
</dbReference>
<keyword evidence="2 8" id="KW-1003">Cell membrane</keyword>
<evidence type="ECO:0000256" key="5">
    <source>
        <dbReference type="ARBA" id="ARBA00022840"/>
    </source>
</evidence>
<comment type="function">
    <text evidence="8">Part of the ABC transporter complex PotABCD involved in spermidine/putrescine import. Responsible for energy coupling to the transport system.</text>
</comment>
<dbReference type="InterPro" id="IPR012340">
    <property type="entry name" value="NA-bd_OB-fold"/>
</dbReference>
<evidence type="ECO:0000259" key="9">
    <source>
        <dbReference type="PROSITE" id="PS50893"/>
    </source>
</evidence>
<keyword evidence="7 8" id="KW-0472">Membrane</keyword>
<keyword evidence="3" id="KW-0997">Cell inner membrane</keyword>
<dbReference type="Pfam" id="PF08402">
    <property type="entry name" value="TOBE_2"/>
    <property type="match status" value="1"/>
</dbReference>
<dbReference type="InterPro" id="IPR008995">
    <property type="entry name" value="Mo/tungstate-bd_C_term_dom"/>
</dbReference>
<dbReference type="Proteomes" id="UP000239089">
    <property type="component" value="Unassembled WGS sequence"/>
</dbReference>
<evidence type="ECO:0000256" key="1">
    <source>
        <dbReference type="ARBA" id="ARBA00022448"/>
    </source>
</evidence>